<name>A0A5R8QFI8_9FIRM</name>
<evidence type="ECO:0000313" key="1">
    <source>
        <dbReference type="EMBL" id="TLG75429.1"/>
    </source>
</evidence>
<dbReference type="InParanoid" id="A0A5R8QFI8"/>
<dbReference type="RefSeq" id="WP_138190636.1">
    <property type="nucleotide sequence ID" value="NZ_VBWP01000003.1"/>
</dbReference>
<dbReference type="InterPro" id="IPR046485">
    <property type="entry name" value="DUF6578"/>
</dbReference>
<sequence length="120" mass="13906">MNEVIVWVDGWQMQCCGTAFNIGSIIEWKVSQVSYDLSPIEDLGVIDYYYDDHAYNNTVSVLSGEVVEICKVYHAYKLDEVNNVYRPVSGKLEKFNQEADGWEVDYDSWKFVAYLVKVKK</sequence>
<evidence type="ECO:0000313" key="2">
    <source>
        <dbReference type="Proteomes" id="UP000306912"/>
    </source>
</evidence>
<gene>
    <name evidence="1" type="ORF">FEZ08_05100</name>
</gene>
<accession>A0A5R8QFI8</accession>
<dbReference type="EMBL" id="VBWP01000003">
    <property type="protein sequence ID" value="TLG75429.1"/>
    <property type="molecule type" value="Genomic_DNA"/>
</dbReference>
<keyword evidence="2" id="KW-1185">Reference proteome</keyword>
<dbReference type="Proteomes" id="UP000306912">
    <property type="component" value="Unassembled WGS sequence"/>
</dbReference>
<organism evidence="1 2">
    <name type="scientific">Culicoidibacter larvae</name>
    <dbReference type="NCBI Taxonomy" id="2579976"/>
    <lineage>
        <taxon>Bacteria</taxon>
        <taxon>Bacillati</taxon>
        <taxon>Bacillota</taxon>
        <taxon>Culicoidibacteria</taxon>
        <taxon>Culicoidibacterales</taxon>
        <taxon>Culicoidibacteraceae</taxon>
        <taxon>Culicoidibacter</taxon>
    </lineage>
</organism>
<dbReference type="Pfam" id="PF20218">
    <property type="entry name" value="DUF6578"/>
    <property type="match status" value="1"/>
</dbReference>
<reference evidence="1 2" key="1">
    <citation type="submission" date="2019-05" db="EMBL/GenBank/DDBJ databases">
        <title>Culicoidintestinum kansasii gen. nov., sp. nov. from the gastrointestinal tract of the biting midge, Culicoides sonorensis.</title>
        <authorList>
            <person name="Neupane S."/>
            <person name="Ghosh A."/>
            <person name="Gunther S."/>
            <person name="Martin K."/>
            <person name="Zurek L."/>
        </authorList>
    </citation>
    <scope>NUCLEOTIDE SEQUENCE [LARGE SCALE GENOMIC DNA]</scope>
    <source>
        <strain evidence="1 2">CS-1</strain>
    </source>
</reference>
<dbReference type="AlphaFoldDB" id="A0A5R8QFI8"/>
<protein>
    <submittedName>
        <fullName evidence="1">Uncharacterized protein</fullName>
    </submittedName>
</protein>
<comment type="caution">
    <text evidence="1">The sequence shown here is derived from an EMBL/GenBank/DDBJ whole genome shotgun (WGS) entry which is preliminary data.</text>
</comment>
<dbReference type="OrthoDB" id="2084645at2"/>
<proteinExistence type="predicted"/>